<dbReference type="Proteomes" id="UP000190135">
    <property type="component" value="Unassembled WGS sequence"/>
</dbReference>
<evidence type="ECO:0000256" key="1">
    <source>
        <dbReference type="SAM" id="Phobius"/>
    </source>
</evidence>
<reference evidence="2 3" key="1">
    <citation type="submission" date="2017-02" db="EMBL/GenBank/DDBJ databases">
        <authorList>
            <person name="Peterson S.W."/>
        </authorList>
    </citation>
    <scope>NUCLEOTIDE SEQUENCE [LARGE SCALE GENOMIC DNA]</scope>
    <source>
        <strain evidence="2 3">USBA 369</strain>
    </source>
</reference>
<organism evidence="2 3">
    <name type="scientific">Consotaella salsifontis</name>
    <dbReference type="NCBI Taxonomy" id="1365950"/>
    <lineage>
        <taxon>Bacteria</taxon>
        <taxon>Pseudomonadati</taxon>
        <taxon>Pseudomonadota</taxon>
        <taxon>Alphaproteobacteria</taxon>
        <taxon>Hyphomicrobiales</taxon>
        <taxon>Aurantimonadaceae</taxon>
        <taxon>Consotaella</taxon>
    </lineage>
</organism>
<evidence type="ECO:0000313" key="3">
    <source>
        <dbReference type="Proteomes" id="UP000190135"/>
    </source>
</evidence>
<evidence type="ECO:0000313" key="2">
    <source>
        <dbReference type="EMBL" id="SKA37845.1"/>
    </source>
</evidence>
<keyword evidence="1" id="KW-0812">Transmembrane</keyword>
<protein>
    <submittedName>
        <fullName evidence="2">Uncharacterized protein</fullName>
    </submittedName>
</protein>
<proteinExistence type="predicted"/>
<feature type="transmembrane region" description="Helical" evidence="1">
    <location>
        <begin position="62"/>
        <end position="83"/>
    </location>
</feature>
<sequence>MVKSEWLFVYHEPLPLPDKAALISGSELDEEAQERTILAASYAVAYEQYLAGNAVSARCRTWALRLILVSLLLQAVAFVILPFH</sequence>
<dbReference type="RefSeq" id="WP_078710370.1">
    <property type="nucleotide sequence ID" value="NZ_FUXL01000023.1"/>
</dbReference>
<keyword evidence="1" id="KW-1133">Transmembrane helix</keyword>
<dbReference type="STRING" id="1365950.SAMN05428963_12336"/>
<dbReference type="AlphaFoldDB" id="A0A1T4TBF6"/>
<keyword evidence="3" id="KW-1185">Reference proteome</keyword>
<name>A0A1T4TBF6_9HYPH</name>
<keyword evidence="1" id="KW-0472">Membrane</keyword>
<dbReference type="EMBL" id="FUXL01000023">
    <property type="protein sequence ID" value="SKA37845.1"/>
    <property type="molecule type" value="Genomic_DNA"/>
</dbReference>
<accession>A0A1T4TBF6</accession>
<dbReference type="OrthoDB" id="7357066at2"/>
<gene>
    <name evidence="2" type="ORF">SAMN05428963_12336</name>
</gene>